<feature type="domain" description="Wall-associated receptor kinase galacturonan-binding" evidence="3">
    <location>
        <begin position="34"/>
        <end position="102"/>
    </location>
</feature>
<gene>
    <name evidence="4" type="ORF">HU200_031330</name>
</gene>
<evidence type="ECO:0000313" key="4">
    <source>
        <dbReference type="EMBL" id="KAF8705068.1"/>
    </source>
</evidence>
<dbReference type="Pfam" id="PF13947">
    <property type="entry name" value="GUB_WAK_bind"/>
    <property type="match status" value="1"/>
</dbReference>
<dbReference type="InterPro" id="IPR025287">
    <property type="entry name" value="WAK_GUB"/>
</dbReference>
<evidence type="ECO:0000256" key="2">
    <source>
        <dbReference type="ARBA" id="ARBA00022729"/>
    </source>
</evidence>
<dbReference type="EMBL" id="JACEFO010001770">
    <property type="protein sequence ID" value="KAF8705068.1"/>
    <property type="molecule type" value="Genomic_DNA"/>
</dbReference>
<dbReference type="PANTHER" id="PTHR33138:SF81">
    <property type="entry name" value="OS01G0137200 PROTEIN"/>
    <property type="match status" value="1"/>
</dbReference>
<dbReference type="PANTHER" id="PTHR33138">
    <property type="entry name" value="OS01G0690200 PROTEIN"/>
    <property type="match status" value="1"/>
</dbReference>
<comment type="caution">
    <text evidence="4">The sequence shown here is derived from an EMBL/GenBank/DDBJ whole genome shotgun (WGS) entry which is preliminary data.</text>
</comment>
<reference evidence="4" key="1">
    <citation type="submission" date="2020-07" db="EMBL/GenBank/DDBJ databases">
        <title>Genome sequence and genetic diversity analysis of an under-domesticated orphan crop, white fonio (Digitaria exilis).</title>
        <authorList>
            <person name="Bennetzen J.L."/>
            <person name="Chen S."/>
            <person name="Ma X."/>
            <person name="Wang X."/>
            <person name="Yssel A.E.J."/>
            <person name="Chaluvadi S.R."/>
            <person name="Johnson M."/>
            <person name="Gangashetty P."/>
            <person name="Hamidou F."/>
            <person name="Sanogo M.D."/>
            <person name="Zwaenepoel A."/>
            <person name="Wallace J."/>
            <person name="Van De Peer Y."/>
            <person name="Van Deynze A."/>
        </authorList>
    </citation>
    <scope>NUCLEOTIDE SEQUENCE</scope>
    <source>
        <tissue evidence="4">Leaves</tissue>
    </source>
</reference>
<dbReference type="OrthoDB" id="687559at2759"/>
<dbReference type="GO" id="GO:0030247">
    <property type="term" value="F:polysaccharide binding"/>
    <property type="evidence" value="ECO:0007669"/>
    <property type="project" value="InterPro"/>
</dbReference>
<evidence type="ECO:0000256" key="1">
    <source>
        <dbReference type="ARBA" id="ARBA00004167"/>
    </source>
</evidence>
<keyword evidence="5" id="KW-1185">Reference proteome</keyword>
<dbReference type="AlphaFoldDB" id="A0A835BW09"/>
<proteinExistence type="predicted"/>
<protein>
    <recommendedName>
        <fullName evidence="3">Wall-associated receptor kinase galacturonan-binding domain-containing protein</fullName>
    </recommendedName>
</protein>
<name>A0A835BW09_9POAL</name>
<keyword evidence="2" id="KW-0732">Signal</keyword>
<dbReference type="GO" id="GO:0016020">
    <property type="term" value="C:membrane"/>
    <property type="evidence" value="ECO:0007669"/>
    <property type="project" value="UniProtKB-SubCell"/>
</dbReference>
<comment type="subcellular location">
    <subcellularLocation>
        <location evidence="1">Membrane</location>
        <topology evidence="1">Single-pass membrane protein</topology>
    </subcellularLocation>
</comment>
<evidence type="ECO:0000313" key="5">
    <source>
        <dbReference type="Proteomes" id="UP000636709"/>
    </source>
</evidence>
<organism evidence="4 5">
    <name type="scientific">Digitaria exilis</name>
    <dbReference type="NCBI Taxonomy" id="1010633"/>
    <lineage>
        <taxon>Eukaryota</taxon>
        <taxon>Viridiplantae</taxon>
        <taxon>Streptophyta</taxon>
        <taxon>Embryophyta</taxon>
        <taxon>Tracheophyta</taxon>
        <taxon>Spermatophyta</taxon>
        <taxon>Magnoliopsida</taxon>
        <taxon>Liliopsida</taxon>
        <taxon>Poales</taxon>
        <taxon>Poaceae</taxon>
        <taxon>PACMAD clade</taxon>
        <taxon>Panicoideae</taxon>
        <taxon>Panicodae</taxon>
        <taxon>Paniceae</taxon>
        <taxon>Anthephorinae</taxon>
        <taxon>Digitaria</taxon>
    </lineage>
</organism>
<sequence>MLLFFFTTSVWVASPPLPLLHVLAAGDGQRVKPCSPTSCGGVNITTPFGVIPEQASESGCGAIGFQVRCSNNSNPYLAYNEQEHQLQILNIFYGNSSLLVVDSHKLQALDGSVDESCLVPKNNSSARIGFPFSISPSNRILVLYNCTKAPVSSEGLVETNLCGTTTNFFRVGGGYDDDYDNYSVEGCDSTIVPVFGGRYGKANASNYKQLIRQGFLLTWSPAPAGNICSLFALIMKNHRGRIMLSFSI</sequence>
<evidence type="ECO:0000259" key="3">
    <source>
        <dbReference type="Pfam" id="PF13947"/>
    </source>
</evidence>
<dbReference type="Proteomes" id="UP000636709">
    <property type="component" value="Unassembled WGS sequence"/>
</dbReference>
<accession>A0A835BW09</accession>